<feature type="transmembrane region" description="Helical" evidence="1">
    <location>
        <begin position="111"/>
        <end position="130"/>
    </location>
</feature>
<evidence type="ECO:0000256" key="1">
    <source>
        <dbReference type="SAM" id="Phobius"/>
    </source>
</evidence>
<evidence type="ECO:0008006" key="4">
    <source>
        <dbReference type="Google" id="ProtNLM"/>
    </source>
</evidence>
<dbReference type="PANTHER" id="PTHR13568">
    <property type="entry name" value="FAM11A, B PROTEIN"/>
    <property type="match status" value="1"/>
</dbReference>
<keyword evidence="1" id="KW-1133">Transmembrane helix</keyword>
<keyword evidence="1" id="KW-0812">Transmembrane</keyword>
<dbReference type="InterPro" id="IPR019396">
    <property type="entry name" value="TM_Fragile-X-F-assoc"/>
</dbReference>
<evidence type="ECO:0000313" key="3">
    <source>
        <dbReference type="Proteomes" id="UP001159428"/>
    </source>
</evidence>
<accession>A0AAU9VWW5</accession>
<dbReference type="AlphaFoldDB" id="A0AAU9VWW5"/>
<dbReference type="EMBL" id="CALNXJ010000004">
    <property type="protein sequence ID" value="CAH3037642.1"/>
    <property type="molecule type" value="Genomic_DNA"/>
</dbReference>
<protein>
    <recommendedName>
        <fullName evidence="4">Transmembrane protein 203</fullName>
    </recommendedName>
</protein>
<dbReference type="PANTHER" id="PTHR13568:SF9">
    <property type="entry name" value="TRANSMEMBRANE PROTEIN 203"/>
    <property type="match status" value="1"/>
</dbReference>
<comment type="caution">
    <text evidence="2">The sequence shown here is derived from an EMBL/GenBank/DDBJ whole genome shotgun (WGS) entry which is preliminary data.</text>
</comment>
<feature type="transmembrane region" description="Helical" evidence="1">
    <location>
        <begin position="83"/>
        <end position="99"/>
    </location>
</feature>
<dbReference type="Pfam" id="PF10269">
    <property type="entry name" value="Tmemb_185A"/>
    <property type="match status" value="1"/>
</dbReference>
<feature type="transmembrane region" description="Helical" evidence="1">
    <location>
        <begin position="47"/>
        <end position="71"/>
    </location>
</feature>
<sequence>MIFTLKEVIKWLGLSIFELWLHIVAIFVFSVLVAVKLEGGTLSWWTVFVPLFACDGCVAYFTAIVFIRLFLIGDRRLAGKRTAWSLLLLTLLLSYKILLCHRLENYIVRDYAVIHVPLFLLLLVLAVRACQVDC</sequence>
<name>A0AAU9VWW5_9CNID</name>
<organism evidence="2 3">
    <name type="scientific">Pocillopora meandrina</name>
    <dbReference type="NCBI Taxonomy" id="46732"/>
    <lineage>
        <taxon>Eukaryota</taxon>
        <taxon>Metazoa</taxon>
        <taxon>Cnidaria</taxon>
        <taxon>Anthozoa</taxon>
        <taxon>Hexacorallia</taxon>
        <taxon>Scleractinia</taxon>
        <taxon>Astrocoeniina</taxon>
        <taxon>Pocilloporidae</taxon>
        <taxon>Pocillopora</taxon>
    </lineage>
</organism>
<reference evidence="2 3" key="1">
    <citation type="submission" date="2022-05" db="EMBL/GenBank/DDBJ databases">
        <authorList>
            <consortium name="Genoscope - CEA"/>
            <person name="William W."/>
        </authorList>
    </citation>
    <scope>NUCLEOTIDE SEQUENCE [LARGE SCALE GENOMIC DNA]</scope>
</reference>
<dbReference type="Proteomes" id="UP001159428">
    <property type="component" value="Unassembled WGS sequence"/>
</dbReference>
<keyword evidence="3" id="KW-1185">Reference proteome</keyword>
<keyword evidence="1" id="KW-0472">Membrane</keyword>
<proteinExistence type="predicted"/>
<feature type="transmembrane region" description="Helical" evidence="1">
    <location>
        <begin position="12"/>
        <end position="35"/>
    </location>
</feature>
<gene>
    <name evidence="2" type="ORF">PMEA_00022266</name>
</gene>
<evidence type="ECO:0000313" key="2">
    <source>
        <dbReference type="EMBL" id="CAH3037642.1"/>
    </source>
</evidence>